<proteinExistence type="predicted"/>
<dbReference type="AlphaFoldDB" id="A0A5B7FI74"/>
<comment type="caution">
    <text evidence="2">The sequence shown here is derived from an EMBL/GenBank/DDBJ whole genome shotgun (WGS) entry which is preliminary data.</text>
</comment>
<keyword evidence="3" id="KW-1185">Reference proteome</keyword>
<evidence type="ECO:0000313" key="2">
    <source>
        <dbReference type="EMBL" id="MPC45215.1"/>
    </source>
</evidence>
<evidence type="ECO:0000313" key="3">
    <source>
        <dbReference type="Proteomes" id="UP000324222"/>
    </source>
</evidence>
<name>A0A5B7FI74_PORTR</name>
<evidence type="ECO:0000256" key="1">
    <source>
        <dbReference type="SAM" id="MobiDB-lite"/>
    </source>
</evidence>
<reference evidence="2 3" key="1">
    <citation type="submission" date="2019-05" db="EMBL/GenBank/DDBJ databases">
        <title>Another draft genome of Portunus trituberculatus and its Hox gene families provides insights of decapod evolution.</title>
        <authorList>
            <person name="Jeong J.-H."/>
            <person name="Song I."/>
            <person name="Kim S."/>
            <person name="Choi T."/>
            <person name="Kim D."/>
            <person name="Ryu S."/>
            <person name="Kim W."/>
        </authorList>
    </citation>
    <scope>NUCLEOTIDE SEQUENCE [LARGE SCALE GENOMIC DNA]</scope>
    <source>
        <tissue evidence="2">Muscle</tissue>
    </source>
</reference>
<sequence>MSGVRTVQELKEEAECLGYTTMEEVGQVNDEGSANYGNGGSSHPSKPRIKLPSFKPGSDRIEFFIERFVQAADALEYDEVTKKLQFVTLFEGKPLEIIHRLDPANRDYKNMKEALLAAYGLPAEKLKEQFFSASMNSNETASQFASRLEAYLRSSLQSDSPSSEQIECLEVVREHFEREVTAVPSAAAVIPDVDQDDGPMTVASVATETFRDVRFSGHLTPTTLGQIRSLLGEYADVFSNQPKVANVPAHKSELTIVQLKYEGR</sequence>
<dbReference type="Proteomes" id="UP000324222">
    <property type="component" value="Unassembled WGS sequence"/>
</dbReference>
<accession>A0A5B7FI74</accession>
<gene>
    <name evidence="2" type="ORF">E2C01_038907</name>
</gene>
<dbReference type="OrthoDB" id="10066033at2759"/>
<feature type="compositionally biased region" description="Polar residues" evidence="1">
    <location>
        <begin position="30"/>
        <end position="44"/>
    </location>
</feature>
<organism evidence="2 3">
    <name type="scientific">Portunus trituberculatus</name>
    <name type="common">Swimming crab</name>
    <name type="synonym">Neptunus trituberculatus</name>
    <dbReference type="NCBI Taxonomy" id="210409"/>
    <lineage>
        <taxon>Eukaryota</taxon>
        <taxon>Metazoa</taxon>
        <taxon>Ecdysozoa</taxon>
        <taxon>Arthropoda</taxon>
        <taxon>Crustacea</taxon>
        <taxon>Multicrustacea</taxon>
        <taxon>Malacostraca</taxon>
        <taxon>Eumalacostraca</taxon>
        <taxon>Eucarida</taxon>
        <taxon>Decapoda</taxon>
        <taxon>Pleocyemata</taxon>
        <taxon>Brachyura</taxon>
        <taxon>Eubrachyura</taxon>
        <taxon>Portunoidea</taxon>
        <taxon>Portunidae</taxon>
        <taxon>Portuninae</taxon>
        <taxon>Portunus</taxon>
    </lineage>
</organism>
<protein>
    <submittedName>
        <fullName evidence="2">Uncharacterized protein</fullName>
    </submittedName>
</protein>
<dbReference type="EMBL" id="VSRR010006628">
    <property type="protein sequence ID" value="MPC45215.1"/>
    <property type="molecule type" value="Genomic_DNA"/>
</dbReference>
<dbReference type="PANTHER" id="PTHR46888:SF1">
    <property type="entry name" value="RIBONUCLEASE H"/>
    <property type="match status" value="1"/>
</dbReference>
<feature type="region of interest" description="Disordered" evidence="1">
    <location>
        <begin position="29"/>
        <end position="49"/>
    </location>
</feature>
<dbReference type="PANTHER" id="PTHR46888">
    <property type="entry name" value="ZINC KNUCKLE DOMAINCONTAINING PROTEIN-RELATED"/>
    <property type="match status" value="1"/>
</dbReference>